<accession>D5BXZ2</accession>
<dbReference type="AlphaFoldDB" id="D5BXZ2"/>
<gene>
    <name evidence="1" type="ordered locus">Nhal_2838</name>
</gene>
<sequence length="39" mass="4117">MTVGFAALNATLRGRGVGSGFLVGCAEHRDAHQQKIYAL</sequence>
<organism evidence="1 2">
    <name type="scientific">Nitrosococcus halophilus (strain Nc4)</name>
    <dbReference type="NCBI Taxonomy" id="472759"/>
    <lineage>
        <taxon>Bacteria</taxon>
        <taxon>Pseudomonadati</taxon>
        <taxon>Pseudomonadota</taxon>
        <taxon>Gammaproteobacteria</taxon>
        <taxon>Chromatiales</taxon>
        <taxon>Chromatiaceae</taxon>
        <taxon>Nitrosococcus</taxon>
    </lineage>
</organism>
<proteinExistence type="predicted"/>
<reference evidence="2" key="1">
    <citation type="submission" date="2010-04" db="EMBL/GenBank/DDBJ databases">
        <title>Complete genome sequence of Nitrosococcus halophilus Nc4, a salt-adapted, aerobic obligate ammonia-oxidizing sulfur purple bacterium.</title>
        <authorList>
            <consortium name="US DOE Joint Genome Institute"/>
            <person name="Campbell M.A."/>
            <person name="Malfatti S.A."/>
            <person name="Chain P.S.G."/>
            <person name="Heidelberg J.F."/>
            <person name="Ward B.B."/>
            <person name="Klotz M.G."/>
        </authorList>
    </citation>
    <scope>NUCLEOTIDE SEQUENCE [LARGE SCALE GENOMIC DNA]</scope>
    <source>
        <strain evidence="2">Nc4</strain>
    </source>
</reference>
<dbReference type="Proteomes" id="UP000001844">
    <property type="component" value="Chromosome"/>
</dbReference>
<dbReference type="KEGG" id="nhl:Nhal_2838"/>
<name>D5BXZ2_NITHN</name>
<keyword evidence="2" id="KW-1185">Reference proteome</keyword>
<protein>
    <submittedName>
        <fullName evidence="1">Uncharacterized protein</fullName>
    </submittedName>
</protein>
<dbReference type="HOGENOM" id="CLU_3313463_0_0_6"/>
<evidence type="ECO:0000313" key="2">
    <source>
        <dbReference type="Proteomes" id="UP000001844"/>
    </source>
</evidence>
<evidence type="ECO:0000313" key="1">
    <source>
        <dbReference type="EMBL" id="ADE15903.1"/>
    </source>
</evidence>
<dbReference type="EMBL" id="CP001798">
    <property type="protein sequence ID" value="ADE15903.1"/>
    <property type="molecule type" value="Genomic_DNA"/>
</dbReference>